<dbReference type="EMBL" id="JADMCD010000003">
    <property type="protein sequence ID" value="MBF8640722.1"/>
    <property type="molecule type" value="Genomic_DNA"/>
</dbReference>
<reference evidence="1 4" key="2">
    <citation type="submission" date="2020-10" db="EMBL/GenBank/DDBJ databases">
        <title>Genome sequences of Pseudomonas isolates.</title>
        <authorList>
            <person name="Wessels L."/>
            <person name="Reich F."/>
            <person name="Hammerl J."/>
        </authorList>
    </citation>
    <scope>NUCLEOTIDE SEQUENCE [LARGE SCALE GENOMIC DNA]</scope>
    <source>
        <strain evidence="1 4">20-MO00624-0</strain>
    </source>
</reference>
<evidence type="ECO:0000313" key="2">
    <source>
        <dbReference type="EMBL" id="SPZ06080.1"/>
    </source>
</evidence>
<dbReference type="EMBL" id="UAUF01000011">
    <property type="protein sequence ID" value="SPZ06080.1"/>
    <property type="molecule type" value="Genomic_DNA"/>
</dbReference>
<organism evidence="2 3">
    <name type="scientific">Pseudomonas luteola</name>
    <dbReference type="NCBI Taxonomy" id="47886"/>
    <lineage>
        <taxon>Bacteria</taxon>
        <taxon>Pseudomonadati</taxon>
        <taxon>Pseudomonadota</taxon>
        <taxon>Gammaproteobacteria</taxon>
        <taxon>Pseudomonadales</taxon>
        <taxon>Pseudomonadaceae</taxon>
        <taxon>Pseudomonas</taxon>
    </lineage>
</organism>
<dbReference type="PROSITE" id="PS51257">
    <property type="entry name" value="PROKAR_LIPOPROTEIN"/>
    <property type="match status" value="1"/>
</dbReference>
<dbReference type="Pfam" id="PF09476">
    <property type="entry name" value="Pilus_CpaD"/>
    <property type="match status" value="1"/>
</dbReference>
<evidence type="ECO:0000313" key="1">
    <source>
        <dbReference type="EMBL" id="MBF8640722.1"/>
    </source>
</evidence>
<dbReference type="InterPro" id="IPR019027">
    <property type="entry name" value="Pilus_biogenesis_CpaD-related"/>
</dbReference>
<dbReference type="RefSeq" id="WP_010798167.1">
    <property type="nucleotide sequence ID" value="NZ_FQYS01000003.1"/>
</dbReference>
<dbReference type="Proteomes" id="UP000626180">
    <property type="component" value="Unassembled WGS sequence"/>
</dbReference>
<name>A0A2X2EH98_PSELU</name>
<accession>A0A2X2EH98</accession>
<sequence>MWIDSRGSLAVLGAAVMLLAGCSLEPVSYASDYVRLADRNGQAVWVPRVCLSPETAAAPDRLPMGCANALNLARMIERPTDLQRGRPMGPAMAAPVARAAEAYITGHTADDIRRQRLEQEAANRNAVGM</sequence>
<evidence type="ECO:0000313" key="3">
    <source>
        <dbReference type="Proteomes" id="UP000250443"/>
    </source>
</evidence>
<proteinExistence type="predicted"/>
<protein>
    <submittedName>
        <fullName evidence="2">Type IV pili component</fullName>
    </submittedName>
</protein>
<dbReference type="AlphaFoldDB" id="A0A2X2EH98"/>
<evidence type="ECO:0000313" key="4">
    <source>
        <dbReference type="Proteomes" id="UP000626180"/>
    </source>
</evidence>
<reference evidence="2 3" key="1">
    <citation type="submission" date="2018-06" db="EMBL/GenBank/DDBJ databases">
        <authorList>
            <consortium name="Pathogen Informatics"/>
            <person name="Doyle S."/>
        </authorList>
    </citation>
    <scope>NUCLEOTIDE SEQUENCE [LARGE SCALE GENOMIC DNA]</scope>
    <source>
        <strain evidence="2 3">NCTC11842</strain>
    </source>
</reference>
<dbReference type="Proteomes" id="UP000250443">
    <property type="component" value="Unassembled WGS sequence"/>
</dbReference>
<gene>
    <name evidence="1" type="ORF">IRZ65_08505</name>
    <name evidence="2" type="ORF">NCTC11842_02006</name>
</gene>
<keyword evidence="4" id="KW-1185">Reference proteome</keyword>